<dbReference type="InterPro" id="IPR017868">
    <property type="entry name" value="Filamin/ABP280_repeat-like"/>
</dbReference>
<feature type="region of interest" description="Disordered" evidence="6">
    <location>
        <begin position="201"/>
        <end position="228"/>
    </location>
</feature>
<dbReference type="Proteomes" id="UP000019141">
    <property type="component" value="Unassembled WGS sequence"/>
</dbReference>
<feature type="domain" description="Cep192/Spd-2-like" evidence="8">
    <location>
        <begin position="1276"/>
        <end position="1378"/>
    </location>
</feature>
<evidence type="ECO:0000256" key="2">
    <source>
        <dbReference type="ARBA" id="ARBA00004496"/>
    </source>
</evidence>
<dbReference type="GO" id="GO:0030246">
    <property type="term" value="F:carbohydrate binding"/>
    <property type="evidence" value="ECO:0007669"/>
    <property type="project" value="InterPro"/>
</dbReference>
<evidence type="ECO:0000256" key="1">
    <source>
        <dbReference type="ARBA" id="ARBA00004138"/>
    </source>
</evidence>
<feature type="domain" description="HYDIN/VesB/CFA65-like Ig-like" evidence="9">
    <location>
        <begin position="1384"/>
        <end position="1481"/>
    </location>
</feature>
<dbReference type="PATRIC" id="fig|1429438.4.peg.972"/>
<dbReference type="InterPro" id="IPR053879">
    <property type="entry name" value="HYDIN_VesB_CFA65-like_Ig"/>
</dbReference>
<feature type="domain" description="HYDIN/VesB/CFA65-like Ig-like" evidence="9">
    <location>
        <begin position="2920"/>
        <end position="3021"/>
    </location>
</feature>
<dbReference type="Gene3D" id="2.60.40.10">
    <property type="entry name" value="Immunoglobulins"/>
    <property type="match status" value="25"/>
</dbReference>
<dbReference type="NCBIfam" id="NF012200">
    <property type="entry name" value="choice_anch_D"/>
    <property type="match status" value="25"/>
</dbReference>
<evidence type="ECO:0008006" key="12">
    <source>
        <dbReference type="Google" id="ProtNLM"/>
    </source>
</evidence>
<dbReference type="Pfam" id="PF13620">
    <property type="entry name" value="CarboxypepD_reg"/>
    <property type="match status" value="1"/>
</dbReference>
<evidence type="ECO:0000313" key="10">
    <source>
        <dbReference type="EMBL" id="ETX02295.1"/>
    </source>
</evidence>
<feature type="domain" description="Abnormal spindle-like microcephaly-associated protein ASH" evidence="7">
    <location>
        <begin position="1055"/>
        <end position="1142"/>
    </location>
</feature>
<evidence type="ECO:0000259" key="8">
    <source>
        <dbReference type="Pfam" id="PF22073"/>
    </source>
</evidence>
<keyword evidence="3" id="KW-0963">Cytoplasm</keyword>
<feature type="domain" description="HYDIN/VesB/CFA65-like Ig-like" evidence="9">
    <location>
        <begin position="2264"/>
        <end position="2365"/>
    </location>
</feature>
<dbReference type="PANTHER" id="PTHR45912">
    <property type="entry name" value="CILIA- AND FLAGELLA-ASSOCIATED PROTEIN 47"/>
    <property type="match status" value="1"/>
</dbReference>
<dbReference type="Pfam" id="PF22544">
    <property type="entry name" value="HYDIN_VesB_CFA65-like_Ig"/>
    <property type="match status" value="6"/>
</dbReference>
<dbReference type="PROSITE" id="PS51257">
    <property type="entry name" value="PROKAR_LIPOPROTEIN"/>
    <property type="match status" value="1"/>
</dbReference>
<feature type="domain" description="HYDIN/VesB/CFA65-like Ig-like" evidence="9">
    <location>
        <begin position="1165"/>
        <end position="1268"/>
    </location>
</feature>
<feature type="region of interest" description="Disordered" evidence="6">
    <location>
        <begin position="3207"/>
        <end position="3236"/>
    </location>
</feature>
<proteinExistence type="predicted"/>
<dbReference type="PROSITE" id="PS50194">
    <property type="entry name" value="FILAMIN_REPEAT"/>
    <property type="match status" value="2"/>
</dbReference>
<feature type="domain" description="HYDIN/VesB/CFA65-like Ig-like" evidence="9">
    <location>
        <begin position="2045"/>
        <end position="2142"/>
    </location>
</feature>
<feature type="domain" description="Abnormal spindle-like microcephaly-associated protein ASH" evidence="7">
    <location>
        <begin position="2812"/>
        <end position="2898"/>
    </location>
</feature>
<reference evidence="10 11" key="1">
    <citation type="journal article" date="2014" name="Nature">
        <title>An environmental bacterial taxon with a large and distinct metabolic repertoire.</title>
        <authorList>
            <person name="Wilson M.C."/>
            <person name="Mori T."/>
            <person name="Ruckert C."/>
            <person name="Uria A.R."/>
            <person name="Helf M.J."/>
            <person name="Takada K."/>
            <person name="Gernert C."/>
            <person name="Steffens U.A."/>
            <person name="Heycke N."/>
            <person name="Schmitt S."/>
            <person name="Rinke C."/>
            <person name="Helfrich E.J."/>
            <person name="Brachmann A.O."/>
            <person name="Gurgui C."/>
            <person name="Wakimoto T."/>
            <person name="Kracht M."/>
            <person name="Crusemann M."/>
            <person name="Hentschel U."/>
            <person name="Abe I."/>
            <person name="Matsunaga S."/>
            <person name="Kalinowski J."/>
            <person name="Takeyama H."/>
            <person name="Piel J."/>
        </authorList>
    </citation>
    <scope>NUCLEOTIDE SEQUENCE [LARGE SCALE GENOMIC DNA]</scope>
    <source>
        <strain evidence="11">TSY1</strain>
    </source>
</reference>
<dbReference type="Gene3D" id="2.60.40.1120">
    <property type="entry name" value="Carboxypeptidase-like, regulatory domain"/>
    <property type="match status" value="1"/>
</dbReference>
<accession>W4LWL9</accession>
<evidence type="ECO:0000256" key="5">
    <source>
        <dbReference type="ARBA" id="ARBA00023273"/>
    </source>
</evidence>
<protein>
    <recommendedName>
        <fullName evidence="12">Choice-of-anchor D domain-containing protein</fullName>
    </recommendedName>
</protein>
<dbReference type="SUPFAM" id="SSF49452">
    <property type="entry name" value="Starch-binding domain-like"/>
    <property type="match status" value="1"/>
</dbReference>
<feature type="domain" description="Abnormal spindle-like microcephaly-associated protein ASH" evidence="7">
    <location>
        <begin position="3135"/>
        <end position="3222"/>
    </location>
</feature>
<feature type="domain" description="Cep192/Spd-2-like" evidence="8">
    <location>
        <begin position="715"/>
        <end position="820"/>
    </location>
</feature>
<dbReference type="GO" id="GO:0005737">
    <property type="term" value="C:cytoplasm"/>
    <property type="evidence" value="ECO:0007669"/>
    <property type="project" value="UniProtKB-SubCell"/>
</dbReference>
<dbReference type="Pfam" id="PF15780">
    <property type="entry name" value="ASH"/>
    <property type="match status" value="9"/>
</dbReference>
<feature type="domain" description="Abnormal spindle-like microcephaly-associated protein ASH" evidence="7">
    <location>
        <begin position="2479"/>
        <end position="2568"/>
    </location>
</feature>
<comment type="caution">
    <text evidence="10">The sequence shown here is derived from an EMBL/GenBank/DDBJ whole genome shotgun (WGS) entry which is preliminary data.</text>
</comment>
<feature type="domain" description="Cep192/Spd-2-like" evidence="8">
    <location>
        <begin position="3029"/>
        <end position="3130"/>
    </location>
</feature>
<organism evidence="10 11">
    <name type="scientific">Entotheonella factor</name>
    <dbReference type="NCBI Taxonomy" id="1429438"/>
    <lineage>
        <taxon>Bacteria</taxon>
        <taxon>Pseudomonadati</taxon>
        <taxon>Nitrospinota/Tectimicrobiota group</taxon>
        <taxon>Candidatus Tectimicrobiota</taxon>
        <taxon>Candidatus Entotheonellia</taxon>
        <taxon>Candidatus Entotheonellales</taxon>
        <taxon>Candidatus Entotheonellaceae</taxon>
        <taxon>Candidatus Entotheonella</taxon>
    </lineage>
</organism>
<evidence type="ECO:0000313" key="11">
    <source>
        <dbReference type="Proteomes" id="UP000019141"/>
    </source>
</evidence>
<keyword evidence="11" id="KW-1185">Reference proteome</keyword>
<feature type="compositionally biased region" description="Gly residues" evidence="6">
    <location>
        <begin position="219"/>
        <end position="228"/>
    </location>
</feature>
<feature type="domain" description="Abnormal spindle-like microcephaly-associated protein ASH" evidence="7">
    <location>
        <begin position="1942"/>
        <end position="2033"/>
    </location>
</feature>
<dbReference type="InterPro" id="IPR013783">
    <property type="entry name" value="Ig-like_fold"/>
</dbReference>
<dbReference type="HOGENOM" id="CLU_225134_0_0_7"/>
<feature type="domain" description="Abnormal spindle-like microcephaly-associated protein ASH" evidence="7">
    <location>
        <begin position="2159"/>
        <end position="2243"/>
    </location>
</feature>
<evidence type="ECO:0000256" key="3">
    <source>
        <dbReference type="ARBA" id="ARBA00022490"/>
    </source>
</evidence>
<evidence type="ECO:0000256" key="4">
    <source>
        <dbReference type="ARBA" id="ARBA00023069"/>
    </source>
</evidence>
<comment type="subcellular location">
    <subcellularLocation>
        <location evidence="1">Cell projection</location>
        <location evidence="1">Cilium</location>
    </subcellularLocation>
    <subcellularLocation>
        <location evidence="2">Cytoplasm</location>
    </subcellularLocation>
</comment>
<dbReference type="InterPro" id="IPR054090">
    <property type="entry name" value="Cep192_Spd-2-like_dom"/>
</dbReference>
<dbReference type="InterPro" id="IPR013784">
    <property type="entry name" value="Carb-bd-like_fold"/>
</dbReference>
<dbReference type="PANTHER" id="PTHR45912:SF3">
    <property type="entry name" value="CILIA- AND FLAGELLA-ASSOCIATED PROTEIN 47"/>
    <property type="match status" value="1"/>
</dbReference>
<keyword evidence="5" id="KW-0966">Cell projection</keyword>
<feature type="domain" description="Cep192/Spd-2-like" evidence="8">
    <location>
        <begin position="1605"/>
        <end position="1716"/>
    </location>
</feature>
<evidence type="ECO:0000259" key="7">
    <source>
        <dbReference type="Pfam" id="PF15780"/>
    </source>
</evidence>
<dbReference type="EMBL" id="AZHW01000156">
    <property type="protein sequence ID" value="ETX02295.1"/>
    <property type="molecule type" value="Genomic_DNA"/>
</dbReference>
<feature type="compositionally biased region" description="Polar residues" evidence="6">
    <location>
        <begin position="3209"/>
        <end position="3229"/>
    </location>
</feature>
<sequence length="3335" mass="345830">MVGQIIRYRALAILLGALVLLTSLASCSGGGGGNGAGGAPSPTPPLIPMGPTALVTGRAHAGTPARPLGQAPCRFVGMEGGQPIAASTTNRAGVFELFIPVDEQGFILCHPANIPNLELSAFISTVGQAEGERLSNEDVIPASAVITDVILANDPLDPQARKEELLAALARGEAEITALVEAATLLYQTLFDDQIGSGVNFSGGNESEGGNEGPAESGGVTGEAGDGGEFSPLPGALCTFSLDAAGLVRANTLLGDLYADGQIDRLDLQAVAPQLNQAIDAERQRAITQAFTALFPIGIGPSLATIADDADSPTPGRYFLPIPEGVPGVVTCIPDTLDNLILHTCVRARAPDEVLEAEDVTPISTVVCEIANEEKRAGTETDRETTKLDLFDRLDPLRIFLSEDRNGNGIQDADEEDKNGDGEFATIVELEADEPLTENNRDLALLASMSTTIFDTLRIEIDDLEQNPSFDAARDDFFTDGEFDETFEPIAVGVESALNDPDNQEVLGTDDVVNAAGTGTLQGRVTDVRGRPVSDVQVVVSQDGVEVAVPDNPAITDVDGRFRIREIPVGETTVRAFLDEFEVLRVTTNVVAVVTITLEIAPIPQLEALPSALVFNEVELGSSRVLAVRLINRGLADLIIDGLAIEGENASAFRFRRRPVLPVGISAGSEVTVDIEYEPAEAASDLAVLRVESNASNAPVLELPLIGTGVERPVPQIELSRTQIDFGEVQLNATQTQEMVVSNSGTAPLTLRSVTLAVDPGSGFRLEQLPALPAVLPPDGELALRVGFQPTRLGVLRGVVRIQSDADDMPNRTVALSGIGVEVPVPEITAEPSVLEFGEAQINVPGEELLLVTRTVTLLNTGTADLILSAVRVDSSQGNEFRLFRPPTLPLTIIPGAGLTLEVQYRPTLVGSVTGAVRIRSNAANVDNLTIPLNGTGVDTRVPRIAVSRSTLDYGEVEIGAARRLSFDVTNTGTGDLVITRFALQSPEGGVFQLIRPPETPFTLVPGATQNLRVRFRPNEAGYATGALRIHNNDVERPRRRISLRGEGVPIPIPQMVVSPEVVAFGEVQVGTSRRLVVTISNPGMADLEITAFEGSVLAGEDFELRRAPRLPVLVRPDAEVDLEVVFRPQREGSVTGTLVIRGTAPDTPEFTVPLYGTATPEPVPTMQVRPRTVDFGEVQERTSQTETITIRNTGTADLTIRSLSITDRSSPDFEIVRAPRLPVEVTPGSHERVRVRYSPSAPGVASGALRIMGDDPDRPRVTVSLNGIGTAEPLPQISVEPTALAFGEVQENRSRRLTLTIRNSGTATLRLTALIIDGDAFRLAETYDVPIPIRTQGAVQLDVVYEPTEPGSDTGTLRIVNNAPETPEVVVALSGYTVPEPKPRIEVDPELVDFADAQVGSRRRLPIRIFNTGTAPLNVTELSVDGGPSGAFTLQDNPAPVTIVEGGSIRVEVNFAPVEEGSVTGTFYAESDADNADGIRVPLSGTGLPEPLPQIDVTPAIVEFPEVEIGASRVETIVIRNTGTDDLIVTDLDIDGGEDNEFRVRRAPTLPVTVLPEGSIEVRVAYVPATAGTATGTLTIANNDPVTPSVIVPLSGVGAPVPTPQVEVSTTTLSFDEVEVGNTRERALIITNVGNATLTIREINVNSEPEGVFGLAEMPSAAGVSTDEINIAPQAEVPIGVVFFPDSVGLVTGTLQLMSNAVNLDVLTVSLDGMGTEAPMPALNASPAALDFGTLEIGRTRTLTVSMLNEGTEDLTISDLELIAADGISFELGAIPELPALVPPDTTVTAEVRFVPETEGSATGIFRIVSNDPDTPETVLPVSGEALPEPVARLMVSPSPMIFGEVRVGTTATLTLSIANEGNADLNVTELTVNSSVDTSFRLGGGRRAPFTVAPGDVETVDIVFAPSETGLVTGTVDIESNASNAPETIVSLRGTGIAPEITLSPDELNFNGVPVGSSRTIPVTALNTGTAALEISAITIEGADFALGAVVAPVTLQPNDTLTFDVIYQPSSPGEASGVVRVSNNSADNPQAEILLSGSGTVPEISVDPDAINFGRIVLEQRAVETVIISNEGAADLDILSVTVEGLAFSVSGIPAGTTTLSPGDTLVADVTFAPLELGEANGSLEIVSNDPASPTRVPLSGTGLPIPVEIEVTPEALEFGAVLLGDSSEMTLTIANPGDAVLSVSDVRVSEGEDVGFALSAPFDSPVDVEPGDDLTVALTFAPAVEGDVSGIVEILSNADNEPVVERSLMGTGTPIPMPGVTVSPDQVNFGPVDVGDQVTAEIDIENTGDADLTVEEVLIAEGADSGFGVTDVPGEPTVLAPGEVLTVTAVFAPEAPGPVTGTLSVISDAANGAEQLVPLQGTGVEVAVPGIEVTPQELAFGGVPVGEDATLSFTIVNPGTAVLEVNLELTSTAPEGVFTLEDVPTEVSASEAATVTVRFSPSEVGEVSAAVQITSNAEPGDITVEVTGMGEGVPELTISPLAIDFGEVELGATQTADLVIDNTGEVPATVTTIEITEGVDAGFALQDGFGDEVVLEPGESTTVIVEFTPEAEGDAGGSVRIESDAGNVDVILMGTGVAVPVSIDVSPPKLIYGSVLVGESRELELTISNPSEGELRVSDLRLGEGSDADFALSEPFAGPVDVSPGNAFTVLVVFTPSEVGDAAGSIEIESNADEGLVQVPLSGSGETVPTPRLVVEPEAIDFGEVILDETQTQELTLRNEGDGPLTVDEIVLSEGEDAGFAIVEGPSEAFEIVPGGAFVIEVSFTPVDEGELVGNIEITSDSEDGSPTDVPLSGSGVAQPMALIEVEPTGEIDFGNVELEQTRAVTLTISNNGDADLNLTVVSVAEGSEVGFALDGGPIEDEVLSPGDAIEVTVTFTPVDEGLVTGLFRVESNADNEPLVERSLMGTGTPIPMPGVTVSPDQVNFGPVDVGDQVTAEIDIENTGDADLTVEEVLIAEGADSGFGVTDVPGEPTVLAPGEVLTVTAVFAPAAPGPVTGTLSVISDAANGAEQLVPLQGTGVEVAVPGIEVTPQELAFGGVPVGEDATLSFTIANPGTAVLQVNLELTSTAPEGVFTLEDVPTEVSASEAATVTVRFSPSEVGEVSAAVQITSNADSGDITVEVTGTGEGVPELTISPLAIDFGDVLLGESVTETVQLENTGTGPLVLDTVAIIGDAAFTLETALEDNVLAPGDTLTLEIAYGPTTEGESTGSLEISSNAANGSPQTVALDGNGVPAPEPLIAVTPESVDFGGIEIEETVEADITIENTGDAVLSITEIALTGDSNDDFDLQGGVTEPTDVAPGGQLVVTVLYTPSSLDDASGGGTDCEQCGQ</sequence>
<feature type="domain" description="Cep192/Spd-2-like" evidence="8">
    <location>
        <begin position="1494"/>
        <end position="1599"/>
    </location>
</feature>
<keyword evidence="4" id="KW-0969">Cilium</keyword>
<evidence type="ECO:0000259" key="9">
    <source>
        <dbReference type="Pfam" id="PF22544"/>
    </source>
</evidence>
<feature type="domain" description="Abnormal spindle-like microcephaly-associated protein ASH" evidence="7">
    <location>
        <begin position="2591"/>
        <end position="2675"/>
    </location>
</feature>
<feature type="domain" description="Abnormal spindle-like microcephaly-associated protein ASH" evidence="7">
    <location>
        <begin position="2698"/>
        <end position="2785"/>
    </location>
</feature>
<feature type="domain" description="Cep192/Spd-2-like" evidence="8">
    <location>
        <begin position="1835"/>
        <end position="1938"/>
    </location>
</feature>
<dbReference type="InterPro" id="IPR031549">
    <property type="entry name" value="ASH"/>
</dbReference>
<feature type="domain" description="HYDIN/VesB/CFA65-like Ig-like" evidence="9">
    <location>
        <begin position="943"/>
        <end position="1047"/>
    </location>
</feature>
<evidence type="ECO:0000256" key="6">
    <source>
        <dbReference type="SAM" id="MobiDB-lite"/>
    </source>
</evidence>
<name>W4LWL9_ENTF1</name>
<dbReference type="Pfam" id="PF22073">
    <property type="entry name" value="Cep192_D4"/>
    <property type="match status" value="6"/>
</dbReference>
<gene>
    <name evidence="10" type="ORF">ETSY1_04095</name>
</gene>
<feature type="domain" description="Abnormal spindle-like microcephaly-associated protein ASH" evidence="7">
    <location>
        <begin position="2380"/>
        <end position="2460"/>
    </location>
</feature>